<feature type="transmembrane region" description="Helical" evidence="9">
    <location>
        <begin position="85"/>
        <end position="104"/>
    </location>
</feature>
<dbReference type="SUPFAM" id="SSF161098">
    <property type="entry name" value="MetI-like"/>
    <property type="match status" value="1"/>
</dbReference>
<dbReference type="InterPro" id="IPR035906">
    <property type="entry name" value="MetI-like_sf"/>
</dbReference>
<dbReference type="GO" id="GO:0005886">
    <property type="term" value="C:plasma membrane"/>
    <property type="evidence" value="ECO:0007669"/>
    <property type="project" value="UniProtKB-SubCell"/>
</dbReference>
<evidence type="ECO:0000256" key="5">
    <source>
        <dbReference type="ARBA" id="ARBA00022597"/>
    </source>
</evidence>
<evidence type="ECO:0000259" key="10">
    <source>
        <dbReference type="PROSITE" id="PS50928"/>
    </source>
</evidence>
<comment type="subcellular location">
    <subcellularLocation>
        <location evidence="1 9">Cell membrane</location>
        <topology evidence="1 9">Multi-pass membrane protein</topology>
    </subcellularLocation>
</comment>
<keyword evidence="5" id="KW-0762">Sugar transport</keyword>
<gene>
    <name evidence="11" type="ORF">DFR85_12685</name>
</gene>
<evidence type="ECO:0000256" key="3">
    <source>
        <dbReference type="ARBA" id="ARBA00022448"/>
    </source>
</evidence>
<keyword evidence="8 9" id="KW-0472">Membrane</keyword>
<evidence type="ECO:0000256" key="2">
    <source>
        <dbReference type="ARBA" id="ARBA00009047"/>
    </source>
</evidence>
<dbReference type="Gene3D" id="1.10.3720.10">
    <property type="entry name" value="MetI-like"/>
    <property type="match status" value="1"/>
</dbReference>
<keyword evidence="12" id="KW-1185">Reference proteome</keyword>
<dbReference type="InterPro" id="IPR000515">
    <property type="entry name" value="MetI-like"/>
</dbReference>
<proteinExistence type="inferred from homology"/>
<dbReference type="GO" id="GO:0055085">
    <property type="term" value="P:transmembrane transport"/>
    <property type="evidence" value="ECO:0007669"/>
    <property type="project" value="InterPro"/>
</dbReference>
<dbReference type="GeneID" id="36833027"/>
<dbReference type="PANTHER" id="PTHR32243:SF50">
    <property type="entry name" value="MALTOSE_MALTODEXTRIN TRANSPORT SYSTEM PERMEASE PROTEIN MALG"/>
    <property type="match status" value="1"/>
</dbReference>
<reference evidence="11 12" key="1">
    <citation type="submission" date="2018-05" db="EMBL/GenBank/DDBJ databases">
        <title>Complete Genome Sequences of Extremely Thermoacidophilic, Metal-Mobilizing Type-Strain Members of the Archaeal Family Sulfolobaceae: Acidianus brierleyi DSM-1651T, Acidianus sulfidivorans DSM-18786T, Metallosphaera hakonensis DSM-7519T, and Metallosphaera prunae DSM-10039T.</title>
        <authorList>
            <person name="Counts J.A."/>
            <person name="Kelly R.M."/>
        </authorList>
    </citation>
    <scope>NUCLEOTIDE SEQUENCE [LARGE SCALE GENOMIC DNA]</scope>
    <source>
        <strain evidence="11 12">DSM 1651</strain>
    </source>
</reference>
<evidence type="ECO:0000256" key="6">
    <source>
        <dbReference type="ARBA" id="ARBA00022692"/>
    </source>
</evidence>
<dbReference type="InterPro" id="IPR050901">
    <property type="entry name" value="BP-dep_ABC_trans_perm"/>
</dbReference>
<feature type="transmembrane region" description="Helical" evidence="9">
    <location>
        <begin position="251"/>
        <end position="273"/>
    </location>
</feature>
<keyword evidence="4" id="KW-1003">Cell membrane</keyword>
<dbReference type="PROSITE" id="PS50928">
    <property type="entry name" value="ABC_TM1"/>
    <property type="match status" value="1"/>
</dbReference>
<dbReference type="Proteomes" id="UP000248044">
    <property type="component" value="Chromosome"/>
</dbReference>
<keyword evidence="6 9" id="KW-0812">Transmembrane</keyword>
<dbReference type="OrthoDB" id="45815at2157"/>
<dbReference type="Pfam" id="PF00528">
    <property type="entry name" value="BPD_transp_1"/>
    <property type="match status" value="1"/>
</dbReference>
<evidence type="ECO:0000256" key="7">
    <source>
        <dbReference type="ARBA" id="ARBA00022989"/>
    </source>
</evidence>
<dbReference type="CDD" id="cd06261">
    <property type="entry name" value="TM_PBP2"/>
    <property type="match status" value="1"/>
</dbReference>
<evidence type="ECO:0000313" key="12">
    <source>
        <dbReference type="Proteomes" id="UP000248044"/>
    </source>
</evidence>
<evidence type="ECO:0000256" key="9">
    <source>
        <dbReference type="RuleBase" id="RU363032"/>
    </source>
</evidence>
<feature type="transmembrane region" description="Helical" evidence="9">
    <location>
        <begin position="149"/>
        <end position="172"/>
    </location>
</feature>
<keyword evidence="3 9" id="KW-0813">Transport</keyword>
<organism evidence="11 12">
    <name type="scientific">Acidianus brierleyi</name>
    <dbReference type="NCBI Taxonomy" id="41673"/>
    <lineage>
        <taxon>Archaea</taxon>
        <taxon>Thermoproteota</taxon>
        <taxon>Thermoprotei</taxon>
        <taxon>Sulfolobales</taxon>
        <taxon>Sulfolobaceae</taxon>
        <taxon>Acidianus</taxon>
    </lineage>
</organism>
<dbReference type="EMBL" id="CP029289">
    <property type="protein sequence ID" value="AWR95326.1"/>
    <property type="molecule type" value="Genomic_DNA"/>
</dbReference>
<feature type="transmembrane region" description="Helical" evidence="9">
    <location>
        <begin position="116"/>
        <end position="137"/>
    </location>
</feature>
<dbReference type="PANTHER" id="PTHR32243">
    <property type="entry name" value="MALTOSE TRANSPORT SYSTEM PERMEASE-RELATED"/>
    <property type="match status" value="1"/>
</dbReference>
<name>A0A2U9IH76_9CREN</name>
<comment type="similarity">
    <text evidence="2">Belongs to the binding-protein-dependent transport system permease family. MalFG subfamily.</text>
</comment>
<evidence type="ECO:0000256" key="4">
    <source>
        <dbReference type="ARBA" id="ARBA00022475"/>
    </source>
</evidence>
<evidence type="ECO:0000256" key="8">
    <source>
        <dbReference type="ARBA" id="ARBA00023136"/>
    </source>
</evidence>
<dbReference type="AlphaFoldDB" id="A0A2U9IH76"/>
<evidence type="ECO:0000313" key="11">
    <source>
        <dbReference type="EMBL" id="AWR95326.1"/>
    </source>
</evidence>
<feature type="domain" description="ABC transmembrane type-1" evidence="10">
    <location>
        <begin position="81"/>
        <end position="273"/>
    </location>
</feature>
<feature type="transmembrane region" description="Helical" evidence="9">
    <location>
        <begin position="221"/>
        <end position="244"/>
    </location>
</feature>
<accession>A0A2U9IH76</accession>
<keyword evidence="7 9" id="KW-1133">Transmembrane helix</keyword>
<dbReference type="RefSeq" id="WP_110271206.1">
    <property type="nucleotide sequence ID" value="NZ_CP029289.2"/>
</dbReference>
<dbReference type="KEGG" id="abri:DFR85_12685"/>
<feature type="transmembrane region" description="Helical" evidence="9">
    <location>
        <begin position="20"/>
        <end position="40"/>
    </location>
</feature>
<feature type="transmembrane region" description="Helical" evidence="9">
    <location>
        <begin position="193"/>
        <end position="215"/>
    </location>
</feature>
<protein>
    <submittedName>
        <fullName evidence="11">Sugar ABC transporter permease</fullName>
    </submittedName>
</protein>
<sequence length="287" mass="31993">MIRQKVNPKYLILKLIRLAISYALLIIVAAFAVFPIYYIIITSLSPIPTLASVSLKSLIPTTVTLEAYNGILFHEPFLLWLRNSLILASGTVAISVIVAFVSGLGLSRLNISMKKVLIITIYVMTFFPFTVTVIPLYLMFSTLHLVNTYYGLIIAYSGGNSVFGAYLVKIFLDNIPRDYEEAAMIDGLSRFGAFTRILLPMSKPIIAFVSLLSFMGAYTDYALANVFISSGNMWTLTLGMYYLAITNRSTLYNVFAAFSVLMGIPIFIIFIVFQKYLTKVYSLSGTK</sequence>
<evidence type="ECO:0000256" key="1">
    <source>
        <dbReference type="ARBA" id="ARBA00004651"/>
    </source>
</evidence>